<name>A0A4S3ZUP4_9FLAO</name>
<dbReference type="InterPro" id="IPR009351">
    <property type="entry name" value="AlkZ-like"/>
</dbReference>
<sequence length="359" mass="40788">MDLTNIVSLRLNNQWLHQSPALDIPEIVSRMGALQAQDFAMSKWALGIRKPGAFETEIETAFNSGSIVRTHVMRPTWHTVAASDIYWMLDLSAKRIKGSAKGRLKELELTPEVLSRSYSILEKTLAGNNHHTRDELVSLFEQNSIANYDNRMSHILILAEQDGLICSGKIKQGKTTYALLEEWVPQKSNISREEALEKLARKYFSSHGPATLTDFQWWSGLSLSEVRKALNLIQHDFLSENIGSETYWFSHTITSSVPENTIHLLPAFDECIISYKDRTATLTVDHHKKAVTRNGIFHPVILHNGKAVGIWKRTIKNQKVTIDIHPFDSFTPSLVAPLENKIHEFGVFLNKEPHIQYHS</sequence>
<accession>A0A4S3ZUP4</accession>
<dbReference type="GO" id="GO:0003677">
    <property type="term" value="F:DNA binding"/>
    <property type="evidence" value="ECO:0007669"/>
    <property type="project" value="UniProtKB-KW"/>
</dbReference>
<dbReference type="Proteomes" id="UP000307507">
    <property type="component" value="Unassembled WGS sequence"/>
</dbReference>
<dbReference type="PANTHER" id="PTHR38479:SF2">
    <property type="entry name" value="WINGED HELIX DNA-BINDING DOMAIN-CONTAINING PROTEIN"/>
    <property type="match status" value="1"/>
</dbReference>
<keyword evidence="2" id="KW-1185">Reference proteome</keyword>
<dbReference type="RefSeq" id="WP_136403498.1">
    <property type="nucleotide sequence ID" value="NZ_SSNZ01000005.1"/>
</dbReference>
<protein>
    <submittedName>
        <fullName evidence="1">Winged helix DNA-binding domain-containing protein</fullName>
    </submittedName>
</protein>
<organism evidence="1 2">
    <name type="scientific">Flavobacterium supellecticarium</name>
    <dbReference type="NCBI Taxonomy" id="2565924"/>
    <lineage>
        <taxon>Bacteria</taxon>
        <taxon>Pseudomonadati</taxon>
        <taxon>Bacteroidota</taxon>
        <taxon>Flavobacteriia</taxon>
        <taxon>Flavobacteriales</taxon>
        <taxon>Flavobacteriaceae</taxon>
        <taxon>Flavobacterium</taxon>
    </lineage>
</organism>
<evidence type="ECO:0000313" key="2">
    <source>
        <dbReference type="Proteomes" id="UP000307507"/>
    </source>
</evidence>
<dbReference type="AlphaFoldDB" id="A0A4S3ZUP4"/>
<reference evidence="1 2" key="1">
    <citation type="submission" date="2019-04" db="EMBL/GenBank/DDBJ databases">
        <title>Flavobacterium sp. nov. isolated from construction timber.</title>
        <authorList>
            <person name="Lin S.-Y."/>
            <person name="Chang C.-T."/>
            <person name="Young C.-C."/>
        </authorList>
    </citation>
    <scope>NUCLEOTIDE SEQUENCE [LARGE SCALE GENOMIC DNA]</scope>
    <source>
        <strain evidence="1 2">CC-CTC003</strain>
    </source>
</reference>
<dbReference type="EMBL" id="SSNZ01000005">
    <property type="protein sequence ID" value="THF49491.1"/>
    <property type="molecule type" value="Genomic_DNA"/>
</dbReference>
<gene>
    <name evidence="1" type="ORF">E6C50_12140</name>
</gene>
<dbReference type="PANTHER" id="PTHR38479">
    <property type="entry name" value="LMO0824 PROTEIN"/>
    <property type="match status" value="1"/>
</dbReference>
<dbReference type="Pfam" id="PF06224">
    <property type="entry name" value="AlkZ-like"/>
    <property type="match status" value="1"/>
</dbReference>
<dbReference type="OrthoDB" id="2210247at2"/>
<proteinExistence type="predicted"/>
<evidence type="ECO:0000313" key="1">
    <source>
        <dbReference type="EMBL" id="THF49491.1"/>
    </source>
</evidence>
<comment type="caution">
    <text evidence="1">The sequence shown here is derived from an EMBL/GenBank/DDBJ whole genome shotgun (WGS) entry which is preliminary data.</text>
</comment>
<keyword evidence="1" id="KW-0238">DNA-binding</keyword>